<dbReference type="Pfam" id="PF03748">
    <property type="entry name" value="FliL"/>
    <property type="match status" value="1"/>
</dbReference>
<gene>
    <name evidence="12" type="ORF">IFE08_12875</name>
</gene>
<keyword evidence="6 10" id="KW-0812">Transmembrane</keyword>
<proteinExistence type="inferred from homology"/>
<keyword evidence="5 10" id="KW-0145">Chemotaxis</keyword>
<comment type="function">
    <text evidence="1 10">Controls the rotational direction of flagella during chemotaxis.</text>
</comment>
<dbReference type="RefSeq" id="WP_194076141.1">
    <property type="nucleotide sequence ID" value="NZ_CP061839.1"/>
</dbReference>
<dbReference type="GO" id="GO:0006935">
    <property type="term" value="P:chemotaxis"/>
    <property type="evidence" value="ECO:0007669"/>
    <property type="project" value="UniProtKB-KW"/>
</dbReference>
<evidence type="ECO:0000256" key="4">
    <source>
        <dbReference type="ARBA" id="ARBA00022475"/>
    </source>
</evidence>
<keyword evidence="9 10" id="KW-0472">Membrane</keyword>
<dbReference type="GO" id="GO:0005886">
    <property type="term" value="C:plasma membrane"/>
    <property type="evidence" value="ECO:0007669"/>
    <property type="project" value="UniProtKB-SubCell"/>
</dbReference>
<evidence type="ECO:0000256" key="2">
    <source>
        <dbReference type="ARBA" id="ARBA00004162"/>
    </source>
</evidence>
<feature type="region of interest" description="Disordered" evidence="11">
    <location>
        <begin position="1"/>
        <end position="26"/>
    </location>
</feature>
<evidence type="ECO:0000256" key="6">
    <source>
        <dbReference type="ARBA" id="ARBA00022692"/>
    </source>
</evidence>
<keyword evidence="7 10" id="KW-0283">Flagellar rotation</keyword>
<dbReference type="AlphaFoldDB" id="A0A7S6WPC5"/>
<comment type="similarity">
    <text evidence="3 10">Belongs to the FliL family.</text>
</comment>
<keyword evidence="8 10" id="KW-1133">Transmembrane helix</keyword>
<keyword evidence="12" id="KW-0969">Cilium</keyword>
<keyword evidence="12" id="KW-0966">Cell projection</keyword>
<evidence type="ECO:0000256" key="1">
    <source>
        <dbReference type="ARBA" id="ARBA00002254"/>
    </source>
</evidence>
<dbReference type="InterPro" id="IPR005503">
    <property type="entry name" value="FliL"/>
</dbReference>
<sequence>MADNDLMDDGDDMQDSSAVSTPVKKGGSGLISTLIKWVVIVLANLIIIVTVVVITMNIRDKKGKTYSDYPVSEEYRDTRDVLQWYQAIGSIKVQSKDRIPATVITEIALGYTNNDKATPQELSARKVEIIDFLRAYFKNKTVAELKQEEKIKIEIRNEINDNILTKNKIKDVRFTQYDIIEQ</sequence>
<keyword evidence="12" id="KW-0282">Flagellum</keyword>
<evidence type="ECO:0000256" key="7">
    <source>
        <dbReference type="ARBA" id="ARBA00022779"/>
    </source>
</evidence>
<evidence type="ECO:0000256" key="5">
    <source>
        <dbReference type="ARBA" id="ARBA00022500"/>
    </source>
</evidence>
<evidence type="ECO:0000256" key="11">
    <source>
        <dbReference type="SAM" id="MobiDB-lite"/>
    </source>
</evidence>
<evidence type="ECO:0000256" key="10">
    <source>
        <dbReference type="RuleBase" id="RU364125"/>
    </source>
</evidence>
<evidence type="ECO:0000313" key="13">
    <source>
        <dbReference type="Proteomes" id="UP000593915"/>
    </source>
</evidence>
<dbReference type="GO" id="GO:0009425">
    <property type="term" value="C:bacterial-type flagellum basal body"/>
    <property type="evidence" value="ECO:0007669"/>
    <property type="project" value="InterPro"/>
</dbReference>
<evidence type="ECO:0000256" key="9">
    <source>
        <dbReference type="ARBA" id="ARBA00023136"/>
    </source>
</evidence>
<organism evidence="12 13">
    <name type="scientific">Treponema pedis</name>
    <dbReference type="NCBI Taxonomy" id="409322"/>
    <lineage>
        <taxon>Bacteria</taxon>
        <taxon>Pseudomonadati</taxon>
        <taxon>Spirochaetota</taxon>
        <taxon>Spirochaetia</taxon>
        <taxon>Spirochaetales</taxon>
        <taxon>Treponemataceae</taxon>
        <taxon>Treponema</taxon>
    </lineage>
</organism>
<reference evidence="12 13" key="1">
    <citation type="submission" date="2020-09" db="EMBL/GenBank/DDBJ databases">
        <title>Characterization of Treponema spp. from bovine digital dermatitis in Korea.</title>
        <authorList>
            <person name="Espiritu H.M."/>
            <person name="Cho Y.I."/>
            <person name="Mamuad L."/>
        </authorList>
    </citation>
    <scope>NUCLEOTIDE SEQUENCE [LARGE SCALE GENOMIC DNA]</scope>
    <source>
        <strain evidence="12 13">KS1</strain>
    </source>
</reference>
<keyword evidence="4 10" id="KW-1003">Cell membrane</keyword>
<comment type="subcellular location">
    <subcellularLocation>
        <location evidence="2">Cell membrane</location>
        <topology evidence="2">Single-pass membrane protein</topology>
    </subcellularLocation>
</comment>
<evidence type="ECO:0000256" key="3">
    <source>
        <dbReference type="ARBA" id="ARBA00008281"/>
    </source>
</evidence>
<evidence type="ECO:0000313" key="12">
    <source>
        <dbReference type="EMBL" id="QOW60669.1"/>
    </source>
</evidence>
<dbReference type="Proteomes" id="UP000593915">
    <property type="component" value="Chromosome"/>
</dbReference>
<accession>A0A7S6WPC5</accession>
<evidence type="ECO:0000256" key="8">
    <source>
        <dbReference type="ARBA" id="ARBA00022989"/>
    </source>
</evidence>
<dbReference type="GO" id="GO:0071973">
    <property type="term" value="P:bacterial-type flagellum-dependent cell motility"/>
    <property type="evidence" value="ECO:0007669"/>
    <property type="project" value="InterPro"/>
</dbReference>
<dbReference type="EMBL" id="CP061839">
    <property type="protein sequence ID" value="QOW60669.1"/>
    <property type="molecule type" value="Genomic_DNA"/>
</dbReference>
<feature type="transmembrane region" description="Helical" evidence="10">
    <location>
        <begin position="34"/>
        <end position="54"/>
    </location>
</feature>
<protein>
    <recommendedName>
        <fullName evidence="10">Flagellar protein FliL</fullName>
    </recommendedName>
</protein>
<feature type="compositionally biased region" description="Acidic residues" evidence="11">
    <location>
        <begin position="1"/>
        <end position="14"/>
    </location>
</feature>
<name>A0A7S6WPC5_9SPIR</name>